<proteinExistence type="predicted"/>
<gene>
    <name evidence="7" type="ORF">MSL71_22290</name>
</gene>
<evidence type="ECO:0000256" key="6">
    <source>
        <dbReference type="SAM" id="Phobius"/>
    </source>
</evidence>
<feature type="transmembrane region" description="Helical" evidence="6">
    <location>
        <begin position="413"/>
        <end position="433"/>
    </location>
</feature>
<organism evidence="7 8">
    <name type="scientific">Desulfoluna butyratoxydans</name>
    <dbReference type="NCBI Taxonomy" id="231438"/>
    <lineage>
        <taxon>Bacteria</taxon>
        <taxon>Pseudomonadati</taxon>
        <taxon>Thermodesulfobacteriota</taxon>
        <taxon>Desulfobacteria</taxon>
        <taxon>Desulfobacterales</taxon>
        <taxon>Desulfolunaceae</taxon>
        <taxon>Desulfoluna</taxon>
    </lineage>
</organism>
<dbReference type="Gene3D" id="1.20.1740.10">
    <property type="entry name" value="Amino acid/polyamine transporter I"/>
    <property type="match status" value="1"/>
</dbReference>
<evidence type="ECO:0000313" key="7">
    <source>
        <dbReference type="EMBL" id="VFQ44580.1"/>
    </source>
</evidence>
<feature type="transmembrane region" description="Helical" evidence="6">
    <location>
        <begin position="123"/>
        <end position="142"/>
    </location>
</feature>
<feature type="transmembrane region" description="Helical" evidence="6">
    <location>
        <begin position="324"/>
        <end position="342"/>
    </location>
</feature>
<evidence type="ECO:0000256" key="5">
    <source>
        <dbReference type="ARBA" id="ARBA00023136"/>
    </source>
</evidence>
<protein>
    <submittedName>
        <fullName evidence="7">Amino acid/polyamine transporter i</fullName>
    </submittedName>
</protein>
<dbReference type="InterPro" id="IPR002293">
    <property type="entry name" value="AA/rel_permease1"/>
</dbReference>
<evidence type="ECO:0000256" key="3">
    <source>
        <dbReference type="ARBA" id="ARBA00022692"/>
    </source>
</evidence>
<evidence type="ECO:0000256" key="1">
    <source>
        <dbReference type="ARBA" id="ARBA00004651"/>
    </source>
</evidence>
<feature type="transmembrane region" description="Helical" evidence="6">
    <location>
        <begin position="273"/>
        <end position="297"/>
    </location>
</feature>
<feature type="transmembrane region" description="Helical" evidence="6">
    <location>
        <begin position="225"/>
        <end position="253"/>
    </location>
</feature>
<feature type="transmembrane region" description="Helical" evidence="6">
    <location>
        <begin position="154"/>
        <end position="173"/>
    </location>
</feature>
<dbReference type="PIRSF" id="PIRSF006060">
    <property type="entry name" value="AA_transporter"/>
    <property type="match status" value="1"/>
</dbReference>
<dbReference type="PANTHER" id="PTHR42770">
    <property type="entry name" value="AMINO ACID TRANSPORTER-RELATED"/>
    <property type="match status" value="1"/>
</dbReference>
<reference evidence="7 8" key="1">
    <citation type="submission" date="2019-03" db="EMBL/GenBank/DDBJ databases">
        <authorList>
            <person name="Nijsse B."/>
        </authorList>
    </citation>
    <scope>NUCLEOTIDE SEQUENCE [LARGE SCALE GENOMIC DNA]</scope>
    <source>
        <strain evidence="7">Desulfoluna butyratoxydans MSL71</strain>
    </source>
</reference>
<feature type="transmembrane region" description="Helical" evidence="6">
    <location>
        <begin position="47"/>
        <end position="73"/>
    </location>
</feature>
<dbReference type="Proteomes" id="UP000507962">
    <property type="component" value="Unassembled WGS sequence"/>
</dbReference>
<dbReference type="GO" id="GO:0022857">
    <property type="term" value="F:transmembrane transporter activity"/>
    <property type="evidence" value="ECO:0007669"/>
    <property type="project" value="InterPro"/>
</dbReference>
<sequence length="454" mass="49039">MSSSLDTSQGNGTLGKWTLLAMGVGCTIGAGVFSLVGQAIGITGHSLWLAFGLAIILGFFYNAPMLFASGSLIMDGGPYALISTILGKKYAGMYVVSFFLYFPTVAIYAISLGIYVHSVIPGLPVNVVAIIALTTFYIVNLFGMDTLSKFQNMMTAALVVGVATFILIGLGHIDFTLLSSVSNPDFLANGPKGLFKATCLLSFCTYCQYYLMFFSRHAKNPKKDIAFGMLGTTIVIVFVYLGVSIVASGVLPIEAVANQPLTYVAKKILASPIFVFFIICGPFMALATTINSVYAAYVQPLYSATQDGWFPESFAATNKKGSPWKILTICWASSMIPIVLGWDVSTIANTYLLTDLILGVFLVVSIAQIPKKYPGAWANREFGRKIPTWAFYVSVGLAGLVQCIIIYNSITSIKLYIVVITIIAFTTGVVYAIKKEKDHNVKSPILDLSMETIE</sequence>
<keyword evidence="8" id="KW-1185">Reference proteome</keyword>
<keyword evidence="3 6" id="KW-0812">Transmembrane</keyword>
<feature type="transmembrane region" description="Helical" evidence="6">
    <location>
        <begin position="20"/>
        <end position="41"/>
    </location>
</feature>
<dbReference type="GO" id="GO:0005886">
    <property type="term" value="C:plasma membrane"/>
    <property type="evidence" value="ECO:0007669"/>
    <property type="project" value="UniProtKB-SubCell"/>
</dbReference>
<comment type="subcellular location">
    <subcellularLocation>
        <location evidence="1">Cell membrane</location>
        <topology evidence="1">Multi-pass membrane protein</topology>
    </subcellularLocation>
</comment>
<evidence type="ECO:0000313" key="8">
    <source>
        <dbReference type="Proteomes" id="UP000507962"/>
    </source>
</evidence>
<name>A0A4U8YLQ6_9BACT</name>
<feature type="transmembrane region" description="Helical" evidence="6">
    <location>
        <begin position="389"/>
        <end position="407"/>
    </location>
</feature>
<dbReference type="Pfam" id="PF13520">
    <property type="entry name" value="AA_permease_2"/>
    <property type="match status" value="1"/>
</dbReference>
<evidence type="ECO:0000256" key="4">
    <source>
        <dbReference type="ARBA" id="ARBA00022989"/>
    </source>
</evidence>
<keyword evidence="4 6" id="KW-1133">Transmembrane helix</keyword>
<accession>A0A4U8YLQ6</accession>
<dbReference type="InterPro" id="IPR050367">
    <property type="entry name" value="APC_superfamily"/>
</dbReference>
<feature type="transmembrane region" description="Helical" evidence="6">
    <location>
        <begin position="348"/>
        <end position="369"/>
    </location>
</feature>
<keyword evidence="2" id="KW-1003">Cell membrane</keyword>
<feature type="transmembrane region" description="Helical" evidence="6">
    <location>
        <begin position="193"/>
        <end position="213"/>
    </location>
</feature>
<keyword evidence="5 6" id="KW-0472">Membrane</keyword>
<feature type="transmembrane region" description="Helical" evidence="6">
    <location>
        <begin position="94"/>
        <end position="117"/>
    </location>
</feature>
<dbReference type="EMBL" id="CAADHO010000003">
    <property type="protein sequence ID" value="VFQ44580.1"/>
    <property type="molecule type" value="Genomic_DNA"/>
</dbReference>
<dbReference type="PANTHER" id="PTHR42770:SF7">
    <property type="entry name" value="MEMBRANE PROTEIN"/>
    <property type="match status" value="1"/>
</dbReference>
<dbReference type="AlphaFoldDB" id="A0A4U8YLQ6"/>
<evidence type="ECO:0000256" key="2">
    <source>
        <dbReference type="ARBA" id="ARBA00022475"/>
    </source>
</evidence>